<evidence type="ECO:0000313" key="2">
    <source>
        <dbReference type="EMBL" id="KAK5998848.1"/>
    </source>
</evidence>
<feature type="region of interest" description="Disordered" evidence="1">
    <location>
        <begin position="58"/>
        <end position="82"/>
    </location>
</feature>
<gene>
    <name evidence="2" type="ORF">PT974_01232</name>
</gene>
<sequence>MSNWSLDSGYPTSQHRGLGTWEPKSLSQNPRRSSLVEPFDHALPGKLFTVAVRLGLAGTNGTQEQTGSHPETSEDQNDEAAL</sequence>
<evidence type="ECO:0000313" key="3">
    <source>
        <dbReference type="Proteomes" id="UP001338125"/>
    </source>
</evidence>
<feature type="region of interest" description="Disordered" evidence="1">
    <location>
        <begin position="1"/>
        <end position="38"/>
    </location>
</feature>
<accession>A0ABR0T328</accession>
<dbReference type="EMBL" id="JAVFKD010000001">
    <property type="protein sequence ID" value="KAK5998848.1"/>
    <property type="molecule type" value="Genomic_DNA"/>
</dbReference>
<evidence type="ECO:0000256" key="1">
    <source>
        <dbReference type="SAM" id="MobiDB-lite"/>
    </source>
</evidence>
<proteinExistence type="predicted"/>
<name>A0ABR0T328_9HYPO</name>
<comment type="caution">
    <text evidence="2">The sequence shown here is derived from an EMBL/GenBank/DDBJ whole genome shotgun (WGS) entry which is preliminary data.</text>
</comment>
<organism evidence="2 3">
    <name type="scientific">Cladobotryum mycophilum</name>
    <dbReference type="NCBI Taxonomy" id="491253"/>
    <lineage>
        <taxon>Eukaryota</taxon>
        <taxon>Fungi</taxon>
        <taxon>Dikarya</taxon>
        <taxon>Ascomycota</taxon>
        <taxon>Pezizomycotina</taxon>
        <taxon>Sordariomycetes</taxon>
        <taxon>Hypocreomycetidae</taxon>
        <taxon>Hypocreales</taxon>
        <taxon>Hypocreaceae</taxon>
        <taxon>Cladobotryum</taxon>
    </lineage>
</organism>
<dbReference type="Proteomes" id="UP001338125">
    <property type="component" value="Unassembled WGS sequence"/>
</dbReference>
<keyword evidence="3" id="KW-1185">Reference proteome</keyword>
<feature type="compositionally biased region" description="Acidic residues" evidence="1">
    <location>
        <begin position="73"/>
        <end position="82"/>
    </location>
</feature>
<feature type="compositionally biased region" description="Polar residues" evidence="1">
    <location>
        <begin position="59"/>
        <end position="70"/>
    </location>
</feature>
<feature type="compositionally biased region" description="Polar residues" evidence="1">
    <location>
        <begin position="1"/>
        <end position="15"/>
    </location>
</feature>
<reference evidence="2 3" key="1">
    <citation type="submission" date="2024-01" db="EMBL/GenBank/DDBJ databases">
        <title>Complete genome of Cladobotryum mycophilum ATHUM6906.</title>
        <authorList>
            <person name="Christinaki A.C."/>
            <person name="Myridakis A.I."/>
            <person name="Kouvelis V.N."/>
        </authorList>
    </citation>
    <scope>NUCLEOTIDE SEQUENCE [LARGE SCALE GENOMIC DNA]</scope>
    <source>
        <strain evidence="2 3">ATHUM6906</strain>
    </source>
</reference>
<protein>
    <submittedName>
        <fullName evidence="2">Uncharacterized protein</fullName>
    </submittedName>
</protein>